<dbReference type="InterPro" id="IPR036388">
    <property type="entry name" value="WH-like_DNA-bd_sf"/>
</dbReference>
<keyword evidence="4" id="KW-0804">Transcription</keyword>
<dbReference type="PANTHER" id="PTHR43133:SF25">
    <property type="entry name" value="RNA POLYMERASE SIGMA FACTOR RFAY-RELATED"/>
    <property type="match status" value="1"/>
</dbReference>
<dbReference type="InterPro" id="IPR007627">
    <property type="entry name" value="RNA_pol_sigma70_r2"/>
</dbReference>
<dbReference type="HOGENOM" id="CLU_047691_3_0_0"/>
<dbReference type="InterPro" id="IPR014284">
    <property type="entry name" value="RNA_pol_sigma-70_dom"/>
</dbReference>
<dbReference type="Pfam" id="PF04542">
    <property type="entry name" value="Sigma70_r2"/>
    <property type="match status" value="1"/>
</dbReference>
<dbReference type="InterPro" id="IPR039425">
    <property type="entry name" value="RNA_pol_sigma-70-like"/>
</dbReference>
<comment type="similarity">
    <text evidence="1">Belongs to the sigma-70 factor family. ECF subfamily.</text>
</comment>
<dbReference type="InterPro" id="IPR013325">
    <property type="entry name" value="RNA_pol_sigma_r2"/>
</dbReference>
<dbReference type="InterPro" id="IPR013249">
    <property type="entry name" value="RNA_pol_sigma70_r4_t2"/>
</dbReference>
<dbReference type="AlphaFoldDB" id="D2R3P6"/>
<dbReference type="Proteomes" id="UP000001887">
    <property type="component" value="Chromosome"/>
</dbReference>
<dbReference type="EMBL" id="CP001848">
    <property type="protein sequence ID" value="ADB17000.1"/>
    <property type="molecule type" value="Genomic_DNA"/>
</dbReference>
<keyword evidence="8" id="KW-1185">Reference proteome</keyword>
<reference evidence="7 8" key="1">
    <citation type="journal article" date="2009" name="Stand. Genomic Sci.">
        <title>Complete genome sequence of Pirellula staleyi type strain (ATCC 27377).</title>
        <authorList>
            <person name="Clum A."/>
            <person name="Tindall B.J."/>
            <person name="Sikorski J."/>
            <person name="Ivanova N."/>
            <person name="Mavrommatis K."/>
            <person name="Lucas S."/>
            <person name="Glavina del Rio T."/>
            <person name="Nolan M."/>
            <person name="Chen F."/>
            <person name="Tice H."/>
            <person name="Pitluck S."/>
            <person name="Cheng J.F."/>
            <person name="Chertkov O."/>
            <person name="Brettin T."/>
            <person name="Han C."/>
            <person name="Detter J.C."/>
            <person name="Kuske C."/>
            <person name="Bruce D."/>
            <person name="Goodwin L."/>
            <person name="Ovchinikova G."/>
            <person name="Pati A."/>
            <person name="Mikhailova N."/>
            <person name="Chen A."/>
            <person name="Palaniappan K."/>
            <person name="Land M."/>
            <person name="Hauser L."/>
            <person name="Chang Y.J."/>
            <person name="Jeffries C.D."/>
            <person name="Chain P."/>
            <person name="Rohde M."/>
            <person name="Goker M."/>
            <person name="Bristow J."/>
            <person name="Eisen J.A."/>
            <person name="Markowitz V."/>
            <person name="Hugenholtz P."/>
            <person name="Kyrpides N.C."/>
            <person name="Klenk H.P."/>
            <person name="Lapidus A."/>
        </authorList>
    </citation>
    <scope>NUCLEOTIDE SEQUENCE [LARGE SCALE GENOMIC DNA]</scope>
    <source>
        <strain evidence="8">ATCC 27377 / DSM 6068 / ICPB 4128</strain>
    </source>
</reference>
<dbReference type="KEGG" id="psl:Psta_2330"/>
<dbReference type="CDD" id="cd06171">
    <property type="entry name" value="Sigma70_r4"/>
    <property type="match status" value="1"/>
</dbReference>
<evidence type="ECO:0000259" key="6">
    <source>
        <dbReference type="Pfam" id="PF08281"/>
    </source>
</evidence>
<evidence type="ECO:0000256" key="4">
    <source>
        <dbReference type="ARBA" id="ARBA00023163"/>
    </source>
</evidence>
<evidence type="ECO:0000313" key="7">
    <source>
        <dbReference type="EMBL" id="ADB17000.1"/>
    </source>
</evidence>
<keyword evidence="2" id="KW-0805">Transcription regulation</keyword>
<dbReference type="GO" id="GO:0006352">
    <property type="term" value="P:DNA-templated transcription initiation"/>
    <property type="evidence" value="ECO:0007669"/>
    <property type="project" value="InterPro"/>
</dbReference>
<dbReference type="GO" id="GO:0016987">
    <property type="term" value="F:sigma factor activity"/>
    <property type="evidence" value="ECO:0007669"/>
    <property type="project" value="UniProtKB-KW"/>
</dbReference>
<sequence length="214" mass="24638">MKATFPEIASQNTGVNLSSLTDEQLLTRYRDTRHRDYFSELVGRYQRELYSYLRRYLQDAELAEDAFQAAFLQVHLKCGQFEADRSFRPWLYTIATNQAIDAQRRSKRHRMVSLDRTSSTGGDDLGTLMDLLVSSEPNPTAQLNSEERRTWISDAVEQLPEGLRQVIDLVYFQELKYREAADVLGIPVGTVKSRVHAAVLKLTEMWNHSHPESP</sequence>
<organism evidence="7 8">
    <name type="scientific">Pirellula staleyi (strain ATCC 27377 / DSM 6068 / ICPB 4128)</name>
    <name type="common">Pirella staleyi</name>
    <dbReference type="NCBI Taxonomy" id="530564"/>
    <lineage>
        <taxon>Bacteria</taxon>
        <taxon>Pseudomonadati</taxon>
        <taxon>Planctomycetota</taxon>
        <taxon>Planctomycetia</taxon>
        <taxon>Pirellulales</taxon>
        <taxon>Pirellulaceae</taxon>
        <taxon>Pirellula</taxon>
    </lineage>
</organism>
<dbReference type="STRING" id="530564.Psta_2330"/>
<gene>
    <name evidence="7" type="ordered locus">Psta_2330</name>
</gene>
<evidence type="ECO:0000256" key="1">
    <source>
        <dbReference type="ARBA" id="ARBA00010641"/>
    </source>
</evidence>
<keyword evidence="3" id="KW-0731">Sigma factor</keyword>
<feature type="domain" description="RNA polymerase sigma factor 70 region 4 type 2" evidence="6">
    <location>
        <begin position="151"/>
        <end position="202"/>
    </location>
</feature>
<accession>D2R3P6</accession>
<dbReference type="GO" id="GO:0003677">
    <property type="term" value="F:DNA binding"/>
    <property type="evidence" value="ECO:0007669"/>
    <property type="project" value="InterPro"/>
</dbReference>
<evidence type="ECO:0000259" key="5">
    <source>
        <dbReference type="Pfam" id="PF04542"/>
    </source>
</evidence>
<proteinExistence type="inferred from homology"/>
<dbReference type="PANTHER" id="PTHR43133">
    <property type="entry name" value="RNA POLYMERASE ECF-TYPE SIGMA FACTO"/>
    <property type="match status" value="1"/>
</dbReference>
<dbReference type="OrthoDB" id="273082at2"/>
<dbReference type="InterPro" id="IPR013324">
    <property type="entry name" value="RNA_pol_sigma_r3/r4-like"/>
</dbReference>
<evidence type="ECO:0000256" key="2">
    <source>
        <dbReference type="ARBA" id="ARBA00023015"/>
    </source>
</evidence>
<evidence type="ECO:0000313" key="8">
    <source>
        <dbReference type="Proteomes" id="UP000001887"/>
    </source>
</evidence>
<dbReference type="Pfam" id="PF08281">
    <property type="entry name" value="Sigma70_r4_2"/>
    <property type="match status" value="1"/>
</dbReference>
<evidence type="ECO:0000256" key="3">
    <source>
        <dbReference type="ARBA" id="ARBA00023082"/>
    </source>
</evidence>
<dbReference type="NCBIfam" id="TIGR02937">
    <property type="entry name" value="sigma70-ECF"/>
    <property type="match status" value="1"/>
</dbReference>
<dbReference type="SUPFAM" id="SSF88659">
    <property type="entry name" value="Sigma3 and sigma4 domains of RNA polymerase sigma factors"/>
    <property type="match status" value="1"/>
</dbReference>
<feature type="domain" description="RNA polymerase sigma-70 region 2" evidence="5">
    <location>
        <begin position="41"/>
        <end position="108"/>
    </location>
</feature>
<dbReference type="Gene3D" id="1.10.10.10">
    <property type="entry name" value="Winged helix-like DNA-binding domain superfamily/Winged helix DNA-binding domain"/>
    <property type="match status" value="1"/>
</dbReference>
<dbReference type="SUPFAM" id="SSF88946">
    <property type="entry name" value="Sigma2 domain of RNA polymerase sigma factors"/>
    <property type="match status" value="1"/>
</dbReference>
<dbReference type="Gene3D" id="1.10.1740.10">
    <property type="match status" value="1"/>
</dbReference>
<protein>
    <submittedName>
        <fullName evidence="7">RNA polymerase, sigma-24 subunit, ECF subfamily</fullName>
    </submittedName>
</protein>
<name>D2R3P6_PIRSD</name>
<dbReference type="eggNOG" id="COG1595">
    <property type="taxonomic scope" value="Bacteria"/>
</dbReference>